<feature type="transmembrane region" description="Helical" evidence="2">
    <location>
        <begin position="377"/>
        <end position="394"/>
    </location>
</feature>
<evidence type="ECO:0000256" key="1">
    <source>
        <dbReference type="SAM" id="MobiDB-lite"/>
    </source>
</evidence>
<dbReference type="PANTHER" id="PTHR37402:SF1">
    <property type="entry name" value="GRAM DOMAIN-CONTAINING PROTEIN 4"/>
    <property type="match status" value="1"/>
</dbReference>
<feature type="transmembrane region" description="Helical" evidence="2">
    <location>
        <begin position="204"/>
        <end position="230"/>
    </location>
</feature>
<feature type="compositionally biased region" description="Polar residues" evidence="1">
    <location>
        <begin position="306"/>
        <end position="317"/>
    </location>
</feature>
<reference evidence="3 4" key="1">
    <citation type="submission" date="2019-12" db="EMBL/GenBank/DDBJ databases">
        <authorList>
            <person name="Floudas D."/>
            <person name="Bentzer J."/>
            <person name="Ahren D."/>
            <person name="Johansson T."/>
            <person name="Persson P."/>
            <person name="Tunlid A."/>
        </authorList>
    </citation>
    <scope>NUCLEOTIDE SEQUENCE [LARGE SCALE GENOMIC DNA]</scope>
    <source>
        <strain evidence="3 4">CBS 102.39</strain>
    </source>
</reference>
<comment type="caution">
    <text evidence="3">The sequence shown here is derived from an EMBL/GenBank/DDBJ whole genome shotgun (WGS) entry which is preliminary data.</text>
</comment>
<sequence length="643" mass="73556">MDTLDESRQPSPPRFYRALSIDAYQQSETSLAARESSESTAEGDLNEKQLRELYDNEEIERFLSLFSDFVTEVQVPDTPVIEGKSTTSPKGYFADERVGDASTRSSLDEGEWTPLHLEFEASSRRDRAENMGPYWEQQRECLSEYIAYNYLLPHLPPARPELPSFTIGRLRIAIQRLYLAAFPAYNTFMTELVDLATWAEYWTSFIYCLTFWTLWWHNLLAPAFVLRVLYGLLRRRIFPYPTLEDLRRHRDEVSNADEFGKSVSARLSVSSSGITELWRLFKLFDNKRKNKNKNKDKFADKDKNTGNDSLSENGLNTESKEPLHEYQETTILDTVDETEESRDMKRIGLRVVEDLADLHERVRNIFIWRRPSASRRYTYVLCVVFLLTLLPAQYIAKLTFFILGCLFWHITPLVAALSPVDRRRLPPPLNDVPTDADYAMELISQRVAAGLEVNPTKQKKAQGRPCSSSESLALDSPSSKTQKNQSRSRDNSVDWKKWGSRLAMGKSAASELRRLKPGSAWPVHEVWPPRHPLLPGVGIALPQSTDELHTYPCQHSSGPGLITLTPRTLLFTPLMSQTAKLIIPLSDVKGAKKTGLLKGLHIRWTSTIDDVKEQTEDKFVWIGSRDELFARLVGSDGKKWMKV</sequence>
<evidence type="ECO:0000256" key="2">
    <source>
        <dbReference type="SAM" id="Phobius"/>
    </source>
</evidence>
<keyword evidence="2" id="KW-0812">Transmembrane</keyword>
<feature type="compositionally biased region" description="Low complexity" evidence="1">
    <location>
        <begin position="467"/>
        <end position="479"/>
    </location>
</feature>
<feature type="region of interest" description="Disordered" evidence="1">
    <location>
        <begin position="80"/>
        <end position="107"/>
    </location>
</feature>
<keyword evidence="4" id="KW-1185">Reference proteome</keyword>
<feature type="compositionally biased region" description="Basic and acidic residues" evidence="1">
    <location>
        <begin position="294"/>
        <end position="305"/>
    </location>
</feature>
<evidence type="ECO:0000313" key="3">
    <source>
        <dbReference type="EMBL" id="KAF4623750.1"/>
    </source>
</evidence>
<dbReference type="GO" id="GO:0006915">
    <property type="term" value="P:apoptotic process"/>
    <property type="evidence" value="ECO:0007669"/>
    <property type="project" value="InterPro"/>
</dbReference>
<evidence type="ECO:0000313" key="4">
    <source>
        <dbReference type="Proteomes" id="UP000521872"/>
    </source>
</evidence>
<name>A0A8H4R5E0_9AGAR</name>
<protein>
    <submittedName>
        <fullName evidence="3">Uncharacterized protein</fullName>
    </submittedName>
</protein>
<feature type="region of interest" description="Disordered" evidence="1">
    <location>
        <begin position="453"/>
        <end position="493"/>
    </location>
</feature>
<feature type="transmembrane region" description="Helical" evidence="2">
    <location>
        <begin position="177"/>
        <end position="198"/>
    </location>
</feature>
<accession>A0A8H4R5E0</accession>
<feature type="region of interest" description="Disordered" evidence="1">
    <location>
        <begin position="294"/>
        <end position="321"/>
    </location>
</feature>
<dbReference type="Proteomes" id="UP000521872">
    <property type="component" value="Unassembled WGS sequence"/>
</dbReference>
<dbReference type="InterPro" id="IPR037847">
    <property type="entry name" value="GRAMDC4"/>
</dbReference>
<dbReference type="EMBL" id="JAACJL010000001">
    <property type="protein sequence ID" value="KAF4623750.1"/>
    <property type="molecule type" value="Genomic_DNA"/>
</dbReference>
<gene>
    <name evidence="3" type="ORF">D9613_001796</name>
</gene>
<keyword evidence="2" id="KW-1133">Transmembrane helix</keyword>
<organism evidence="3 4">
    <name type="scientific">Agrocybe pediades</name>
    <dbReference type="NCBI Taxonomy" id="84607"/>
    <lineage>
        <taxon>Eukaryota</taxon>
        <taxon>Fungi</taxon>
        <taxon>Dikarya</taxon>
        <taxon>Basidiomycota</taxon>
        <taxon>Agaricomycotina</taxon>
        <taxon>Agaricomycetes</taxon>
        <taxon>Agaricomycetidae</taxon>
        <taxon>Agaricales</taxon>
        <taxon>Agaricineae</taxon>
        <taxon>Strophariaceae</taxon>
        <taxon>Agrocybe</taxon>
    </lineage>
</organism>
<proteinExistence type="predicted"/>
<dbReference type="AlphaFoldDB" id="A0A8H4R5E0"/>
<keyword evidence="2" id="KW-0472">Membrane</keyword>
<dbReference type="PANTHER" id="PTHR37402">
    <property type="entry name" value="GRAM DOMAIN-CONTAINING PROTEIN 4"/>
    <property type="match status" value="1"/>
</dbReference>